<dbReference type="AlphaFoldDB" id="A0A7T8BB20"/>
<dbReference type="Proteomes" id="UP000595917">
    <property type="component" value="Chromosome"/>
</dbReference>
<feature type="region of interest" description="Disordered" evidence="1">
    <location>
        <begin position="119"/>
        <end position="138"/>
    </location>
</feature>
<sequence>MEQRLIEMINGIKDFVPEKIGEDEPFEANRWNTLVDYLKRNNEILEKMETVVPPVGFIYIRLPGAKTPYELWDMKPEQWDNISRHFPNVFFRVEDSGNDKNTTRPYASVFKESVSLDSETPQTDLTYNEGDGGTGGGQMDAIRDITGNFFAQGTENAEDGGGAFKTESTGRNDKGYSSGRQYPYERSFMASRVVPVANENRPKNITVQIWMRIS</sequence>
<evidence type="ECO:0000313" key="2">
    <source>
        <dbReference type="EMBL" id="QQO10097.1"/>
    </source>
</evidence>
<name>A0A7T8BB20_9SPIR</name>
<organism evidence="2 3">
    <name type="scientific">Breznakiella homolactica</name>
    <dbReference type="NCBI Taxonomy" id="2798577"/>
    <lineage>
        <taxon>Bacteria</taxon>
        <taxon>Pseudomonadati</taxon>
        <taxon>Spirochaetota</taxon>
        <taxon>Spirochaetia</taxon>
        <taxon>Spirochaetales</taxon>
        <taxon>Breznakiellaceae</taxon>
        <taxon>Breznakiella</taxon>
    </lineage>
</organism>
<gene>
    <name evidence="2" type="ORF">JFL75_04040</name>
</gene>
<accession>A0A7T8BB20</accession>
<dbReference type="RefSeq" id="WP_215627401.1">
    <property type="nucleotide sequence ID" value="NZ_CP067089.2"/>
</dbReference>
<feature type="region of interest" description="Disordered" evidence="1">
    <location>
        <begin position="152"/>
        <end position="180"/>
    </location>
</feature>
<dbReference type="KEGG" id="bhc:JFL75_04040"/>
<keyword evidence="3" id="KW-1185">Reference proteome</keyword>
<evidence type="ECO:0008006" key="4">
    <source>
        <dbReference type="Google" id="ProtNLM"/>
    </source>
</evidence>
<dbReference type="EMBL" id="CP067089">
    <property type="protein sequence ID" value="QQO10097.1"/>
    <property type="molecule type" value="Genomic_DNA"/>
</dbReference>
<proteinExistence type="predicted"/>
<evidence type="ECO:0000313" key="3">
    <source>
        <dbReference type="Proteomes" id="UP000595917"/>
    </source>
</evidence>
<protein>
    <recommendedName>
        <fullName evidence="4">Tail fiber protein</fullName>
    </recommendedName>
</protein>
<reference evidence="2" key="1">
    <citation type="submission" date="2021-01" db="EMBL/GenBank/DDBJ databases">
        <title>Description of Breznakiella homolactica.</title>
        <authorList>
            <person name="Song Y."/>
            <person name="Brune A."/>
        </authorList>
    </citation>
    <scope>NUCLEOTIDE SEQUENCE</scope>
    <source>
        <strain evidence="2">RmG30</strain>
    </source>
</reference>
<evidence type="ECO:0000256" key="1">
    <source>
        <dbReference type="SAM" id="MobiDB-lite"/>
    </source>
</evidence>